<evidence type="ECO:0000313" key="2">
    <source>
        <dbReference type="Proteomes" id="UP000199542"/>
    </source>
</evidence>
<sequence>MRDQVFSLNASARRLRRYRPRTRSPFFLLQRKPGRKRPLLRCNAQVFQPGSTKAIDQLRQVFTSFYQPGECFFADLKVFRQIGFVCGDARSPSHGPSPVCWRHCRSTTAPALGAVLSRGVPGWRHRDRMATIGCPRSGGHIERLIGARMRKHHLLPGTMFGNAHERGEGDSKRHSALTCATSSATSPLAPTAWTCFWNFARDCNVITYQKRDFRCYPD</sequence>
<accession>A0A1G4TVY6</accession>
<protein>
    <recommendedName>
        <fullName evidence="3">Transposase</fullName>
    </recommendedName>
</protein>
<proteinExistence type="predicted"/>
<reference evidence="1 2" key="1">
    <citation type="submission" date="2016-10" db="EMBL/GenBank/DDBJ databases">
        <authorList>
            <person name="de Groot N.N."/>
        </authorList>
    </citation>
    <scope>NUCLEOTIDE SEQUENCE [LARGE SCALE GENOMIC DNA]</scope>
    <source>
        <strain evidence="1 2">CGMCC 1.3401</strain>
    </source>
</reference>
<dbReference type="EMBL" id="FMTM01000014">
    <property type="protein sequence ID" value="SCW85573.1"/>
    <property type="molecule type" value="Genomic_DNA"/>
</dbReference>
<gene>
    <name evidence="1" type="ORF">SAMN02927900_05694</name>
</gene>
<evidence type="ECO:0000313" key="1">
    <source>
        <dbReference type="EMBL" id="SCW85573.1"/>
    </source>
</evidence>
<name>A0A1G4TVY6_9HYPH</name>
<organism evidence="1 2">
    <name type="scientific">Rhizobium mongolense subsp. loessense</name>
    <dbReference type="NCBI Taxonomy" id="158890"/>
    <lineage>
        <taxon>Bacteria</taxon>
        <taxon>Pseudomonadati</taxon>
        <taxon>Pseudomonadota</taxon>
        <taxon>Alphaproteobacteria</taxon>
        <taxon>Hyphomicrobiales</taxon>
        <taxon>Rhizobiaceae</taxon>
        <taxon>Rhizobium/Agrobacterium group</taxon>
        <taxon>Rhizobium</taxon>
    </lineage>
</organism>
<dbReference type="Proteomes" id="UP000199542">
    <property type="component" value="Unassembled WGS sequence"/>
</dbReference>
<dbReference type="AlphaFoldDB" id="A0A1G4TVY6"/>
<evidence type="ECO:0008006" key="3">
    <source>
        <dbReference type="Google" id="ProtNLM"/>
    </source>
</evidence>